<reference evidence="2 3" key="1">
    <citation type="submission" date="2017-10" db="EMBL/GenBank/DDBJ databases">
        <title>Extensive intraspecific genome diversity in a model arbuscular mycorrhizal fungus.</title>
        <authorList>
            <person name="Chen E.C.H."/>
            <person name="Morin E."/>
            <person name="Baudet D."/>
            <person name="Noel J."/>
            <person name="Ndikumana S."/>
            <person name="Charron P."/>
            <person name="St-Onge C."/>
            <person name="Giorgi J."/>
            <person name="Grigoriev I.V."/>
            <person name="Roux C."/>
            <person name="Martin F.M."/>
            <person name="Corradi N."/>
        </authorList>
    </citation>
    <scope>NUCLEOTIDE SEQUENCE [LARGE SCALE GENOMIC DNA]</scope>
    <source>
        <strain evidence="2 3">A1</strain>
    </source>
</reference>
<gene>
    <name evidence="2" type="ORF">RhiirA1_438430</name>
</gene>
<dbReference type="AlphaFoldDB" id="A0A2N0S9A4"/>
<feature type="region of interest" description="Disordered" evidence="1">
    <location>
        <begin position="84"/>
        <end position="112"/>
    </location>
</feature>
<dbReference type="VEuPathDB" id="FungiDB:RhiirA1_438430"/>
<proteinExistence type="predicted"/>
<name>A0A2N0S9A4_9GLOM</name>
<comment type="caution">
    <text evidence="2">The sequence shown here is derived from an EMBL/GenBank/DDBJ whole genome shotgun (WGS) entry which is preliminary data.</text>
</comment>
<dbReference type="EMBL" id="LLXH01000137">
    <property type="protein sequence ID" value="PKC72133.1"/>
    <property type="molecule type" value="Genomic_DNA"/>
</dbReference>
<evidence type="ECO:0000256" key="1">
    <source>
        <dbReference type="SAM" id="MobiDB-lite"/>
    </source>
</evidence>
<reference evidence="2 3" key="2">
    <citation type="submission" date="2017-10" db="EMBL/GenBank/DDBJ databases">
        <title>Genome analyses suggest a sexual origin of heterokaryosis in a supposedly ancient asexual fungus.</title>
        <authorList>
            <person name="Corradi N."/>
            <person name="Sedzielewska K."/>
            <person name="Noel J."/>
            <person name="Charron P."/>
            <person name="Farinelli L."/>
            <person name="Marton T."/>
            <person name="Kruger M."/>
            <person name="Pelin A."/>
            <person name="Brachmann A."/>
            <person name="Corradi N."/>
        </authorList>
    </citation>
    <scope>NUCLEOTIDE SEQUENCE [LARGE SCALE GENOMIC DNA]</scope>
    <source>
        <strain evidence="2 3">A1</strain>
    </source>
</reference>
<evidence type="ECO:0000313" key="2">
    <source>
        <dbReference type="EMBL" id="PKC72133.1"/>
    </source>
</evidence>
<evidence type="ECO:0000313" key="3">
    <source>
        <dbReference type="Proteomes" id="UP000232688"/>
    </source>
</evidence>
<organism evidence="2 3">
    <name type="scientific">Rhizophagus irregularis</name>
    <dbReference type="NCBI Taxonomy" id="588596"/>
    <lineage>
        <taxon>Eukaryota</taxon>
        <taxon>Fungi</taxon>
        <taxon>Fungi incertae sedis</taxon>
        <taxon>Mucoromycota</taxon>
        <taxon>Glomeromycotina</taxon>
        <taxon>Glomeromycetes</taxon>
        <taxon>Glomerales</taxon>
        <taxon>Glomeraceae</taxon>
        <taxon>Rhizophagus</taxon>
    </lineage>
</organism>
<dbReference type="VEuPathDB" id="FungiDB:RhiirFUN_013984"/>
<dbReference type="Proteomes" id="UP000232688">
    <property type="component" value="Unassembled WGS sequence"/>
</dbReference>
<accession>A0A2N0S9A4</accession>
<protein>
    <submittedName>
        <fullName evidence="2">Uncharacterized protein</fullName>
    </submittedName>
</protein>
<sequence length="112" mass="12856">MDDANRSTAFFYLADESALEYDDESALNPIYFYNNIDKGTFDEHKDDYVLVYKQEVKKYGTSEYTSKELEDLEDEMPGAIYLPVDKSRRDSAAESSPARTVSAHHANQEHMV</sequence>